<reference evidence="6 7" key="1">
    <citation type="submission" date="2018-01" db="EMBL/GenBank/DDBJ databases">
        <title>Whole genome sequencing of Histamine producing bacteria.</title>
        <authorList>
            <person name="Butler K."/>
        </authorList>
    </citation>
    <scope>NUCLEOTIDE SEQUENCE [LARGE SCALE GENOMIC DNA]</scope>
    <source>
        <strain evidence="6 7">DSM 24669</strain>
    </source>
</reference>
<feature type="domain" description="HTH lysR-type" evidence="5">
    <location>
        <begin position="3"/>
        <end position="60"/>
    </location>
</feature>
<evidence type="ECO:0000313" key="6">
    <source>
        <dbReference type="EMBL" id="PSW25473.1"/>
    </source>
</evidence>
<protein>
    <submittedName>
        <fullName evidence="6">LysR family transcriptional regulator</fullName>
    </submittedName>
</protein>
<keyword evidence="2" id="KW-0805">Transcription regulation</keyword>
<dbReference type="SUPFAM" id="SSF46785">
    <property type="entry name" value="Winged helix' DNA-binding domain"/>
    <property type="match status" value="1"/>
</dbReference>
<dbReference type="Gene3D" id="3.40.190.290">
    <property type="match status" value="1"/>
</dbReference>
<evidence type="ECO:0000256" key="2">
    <source>
        <dbReference type="ARBA" id="ARBA00023015"/>
    </source>
</evidence>
<dbReference type="GO" id="GO:0043565">
    <property type="term" value="F:sequence-specific DNA binding"/>
    <property type="evidence" value="ECO:0007669"/>
    <property type="project" value="TreeGrafter"/>
</dbReference>
<name>A0A0J8VFF2_9GAMM</name>
<dbReference type="PROSITE" id="PS50931">
    <property type="entry name" value="HTH_LYSR"/>
    <property type="match status" value="1"/>
</dbReference>
<dbReference type="Gene3D" id="1.10.10.10">
    <property type="entry name" value="Winged helix-like DNA-binding domain superfamily/Winged helix DNA-binding domain"/>
    <property type="match status" value="1"/>
</dbReference>
<dbReference type="PANTHER" id="PTHR30537:SF79">
    <property type="entry name" value="TRANSCRIPTIONAL REGULATOR-RELATED"/>
    <property type="match status" value="1"/>
</dbReference>
<dbReference type="InterPro" id="IPR058163">
    <property type="entry name" value="LysR-type_TF_proteobact-type"/>
</dbReference>
<evidence type="ECO:0000256" key="1">
    <source>
        <dbReference type="ARBA" id="ARBA00009437"/>
    </source>
</evidence>
<evidence type="ECO:0000256" key="4">
    <source>
        <dbReference type="ARBA" id="ARBA00023163"/>
    </source>
</evidence>
<dbReference type="Proteomes" id="UP000240481">
    <property type="component" value="Unassembled WGS sequence"/>
</dbReference>
<evidence type="ECO:0000259" key="5">
    <source>
        <dbReference type="PROSITE" id="PS50931"/>
    </source>
</evidence>
<dbReference type="OrthoDB" id="5526340at2"/>
<dbReference type="Pfam" id="PF00126">
    <property type="entry name" value="HTH_1"/>
    <property type="match status" value="1"/>
</dbReference>
<dbReference type="InterPro" id="IPR005119">
    <property type="entry name" value="LysR_subst-bd"/>
</dbReference>
<dbReference type="InterPro" id="IPR036390">
    <property type="entry name" value="WH_DNA-bd_sf"/>
</dbReference>
<evidence type="ECO:0000313" key="7">
    <source>
        <dbReference type="Proteomes" id="UP000240481"/>
    </source>
</evidence>
<accession>A0A0J8VFF2</accession>
<dbReference type="InterPro" id="IPR036388">
    <property type="entry name" value="WH-like_DNA-bd_sf"/>
</dbReference>
<proteinExistence type="inferred from homology"/>
<dbReference type="Pfam" id="PF03466">
    <property type="entry name" value="LysR_substrate"/>
    <property type="match status" value="1"/>
</dbReference>
<comment type="similarity">
    <text evidence="1">Belongs to the LysR transcriptional regulatory family.</text>
</comment>
<keyword evidence="3" id="KW-0238">DNA-binding</keyword>
<comment type="caution">
    <text evidence="6">The sequence shown here is derived from an EMBL/GenBank/DDBJ whole genome shotgun (WGS) entry which is preliminary data.</text>
</comment>
<keyword evidence="4" id="KW-0804">Transcription</keyword>
<dbReference type="GO" id="GO:0003700">
    <property type="term" value="F:DNA-binding transcription factor activity"/>
    <property type="evidence" value="ECO:0007669"/>
    <property type="project" value="InterPro"/>
</dbReference>
<dbReference type="STRING" id="680026.AB733_03540"/>
<dbReference type="EMBL" id="PYLZ01000003">
    <property type="protein sequence ID" value="PSW25473.1"/>
    <property type="molecule type" value="Genomic_DNA"/>
</dbReference>
<gene>
    <name evidence="6" type="ORF">C9I94_07455</name>
</gene>
<keyword evidence="7" id="KW-1185">Reference proteome</keyword>
<evidence type="ECO:0000256" key="3">
    <source>
        <dbReference type="ARBA" id="ARBA00023125"/>
    </source>
</evidence>
<dbReference type="RefSeq" id="WP_048897512.1">
    <property type="nucleotide sequence ID" value="NZ_AP024853.1"/>
</dbReference>
<sequence>MLPPLKSLVAFEAVARLGSIGAAARELHVTQAAVSLQLKSLEQFLGATLCHRSQRGVTLTHEAQQYLPVVTGTLQHLKVQTQFLFGEQQADVLRVKVNHSIGHNWLLPKLTDFAQKHPFIRLDLSLVDWPSQLPCQEADVEITNGFTECGNTRAERLFQENWLMVCSPEFKRKHIEELATAQLQHLPAIQVKGYEESWIQWLNHNQYVLHPPSVQLEITNSLHGLQAAKYGLGILLVRSFVAKEWLESGDVVIAVEGAMPSESAHYLITNKQRTAKVNFFCDWLHQQYSELTPPVCQR</sequence>
<dbReference type="AlphaFoldDB" id="A0A0J8VFF2"/>
<dbReference type="PANTHER" id="PTHR30537">
    <property type="entry name" value="HTH-TYPE TRANSCRIPTIONAL REGULATOR"/>
    <property type="match status" value="1"/>
</dbReference>
<dbReference type="InterPro" id="IPR000847">
    <property type="entry name" value="LysR_HTH_N"/>
</dbReference>
<dbReference type="PRINTS" id="PR00039">
    <property type="entry name" value="HTHLYSR"/>
</dbReference>
<organism evidence="6 7">
    <name type="scientific">Photobacterium swingsii</name>
    <dbReference type="NCBI Taxonomy" id="680026"/>
    <lineage>
        <taxon>Bacteria</taxon>
        <taxon>Pseudomonadati</taxon>
        <taxon>Pseudomonadota</taxon>
        <taxon>Gammaproteobacteria</taxon>
        <taxon>Vibrionales</taxon>
        <taxon>Vibrionaceae</taxon>
        <taxon>Photobacterium</taxon>
    </lineage>
</organism>
<dbReference type="GO" id="GO:0006351">
    <property type="term" value="P:DNA-templated transcription"/>
    <property type="evidence" value="ECO:0007669"/>
    <property type="project" value="TreeGrafter"/>
</dbReference>
<dbReference type="SUPFAM" id="SSF53850">
    <property type="entry name" value="Periplasmic binding protein-like II"/>
    <property type="match status" value="1"/>
</dbReference>